<comment type="caution">
    <text evidence="3">The sequence shown here is derived from an EMBL/GenBank/DDBJ whole genome shotgun (WGS) entry which is preliminary data.</text>
</comment>
<dbReference type="AlphaFoldDB" id="A0A5R8ZM17"/>
<gene>
    <name evidence="3" type="ORF">FED44_05080</name>
</gene>
<accession>A0A5R8ZM17</accession>
<evidence type="ECO:0000313" key="3">
    <source>
        <dbReference type="EMBL" id="TLP66812.1"/>
    </source>
</evidence>
<protein>
    <submittedName>
        <fullName evidence="3">Uncharacterized protein</fullName>
    </submittedName>
</protein>
<keyword evidence="4" id="KW-1185">Reference proteome</keyword>
<feature type="transmembrane region" description="Helical" evidence="2">
    <location>
        <begin position="23"/>
        <end position="48"/>
    </location>
</feature>
<proteinExistence type="predicted"/>
<evidence type="ECO:0000313" key="4">
    <source>
        <dbReference type="Proteomes" id="UP000309033"/>
    </source>
</evidence>
<dbReference type="OrthoDB" id="3544162at2"/>
<keyword evidence="2" id="KW-0472">Membrane</keyword>
<keyword evidence="2" id="KW-0812">Transmembrane</keyword>
<evidence type="ECO:0000256" key="1">
    <source>
        <dbReference type="SAM" id="MobiDB-lite"/>
    </source>
</evidence>
<feature type="region of interest" description="Disordered" evidence="1">
    <location>
        <begin position="56"/>
        <end position="83"/>
    </location>
</feature>
<dbReference type="EMBL" id="VANP01000001">
    <property type="protein sequence ID" value="TLP66812.1"/>
    <property type="molecule type" value="Genomic_DNA"/>
</dbReference>
<reference evidence="3" key="1">
    <citation type="submission" date="2019-05" db="EMBL/GenBank/DDBJ databases">
        <title>Isolation, diversity and antifungal activity of Actinobacteria from wheat.</title>
        <authorList>
            <person name="Yu B."/>
        </authorList>
    </citation>
    <scope>NUCLEOTIDE SEQUENCE [LARGE SCALE GENOMIC DNA]</scope>
    <source>
        <strain evidence="3">NEAU-HEGS1-5</strain>
    </source>
</reference>
<feature type="region of interest" description="Disordered" evidence="1">
    <location>
        <begin position="139"/>
        <end position="159"/>
    </location>
</feature>
<evidence type="ECO:0000256" key="2">
    <source>
        <dbReference type="SAM" id="Phobius"/>
    </source>
</evidence>
<dbReference type="Proteomes" id="UP000309033">
    <property type="component" value="Unassembled WGS sequence"/>
</dbReference>
<keyword evidence="2" id="KW-1133">Transmembrane helix</keyword>
<organism evidence="3 4">
    <name type="scientific">Microbispora triticiradicis</name>
    <dbReference type="NCBI Taxonomy" id="2200763"/>
    <lineage>
        <taxon>Bacteria</taxon>
        <taxon>Bacillati</taxon>
        <taxon>Actinomycetota</taxon>
        <taxon>Actinomycetes</taxon>
        <taxon>Streptosporangiales</taxon>
        <taxon>Streptosporangiaceae</taxon>
        <taxon>Microbispora</taxon>
    </lineage>
</organism>
<sequence>MPITPTSDSLHASSRRAVVRPAAVAASIALAPALMTALMFALVALLVADAGAAGASARSRPPAGHLAGTGDGNGNDSAVRVGNGSGNRNMVTIGSSRISGVQYLFSAGIGGVSSVQGGLCRPHGRHCVLTQKVHASATLSSGAARAGRHDRSRQGERRA</sequence>
<feature type="compositionally biased region" description="Basic and acidic residues" evidence="1">
    <location>
        <begin position="147"/>
        <end position="159"/>
    </location>
</feature>
<name>A0A5R8ZM17_9ACTN</name>